<accession>X1LXI7</accession>
<dbReference type="EMBL" id="BARV01017502">
    <property type="protein sequence ID" value="GAI24097.1"/>
    <property type="molecule type" value="Genomic_DNA"/>
</dbReference>
<reference evidence="1" key="1">
    <citation type="journal article" date="2014" name="Front. Microbiol.">
        <title>High frequency of phylogenetically diverse reductive dehalogenase-homologous genes in deep subseafloor sedimentary metagenomes.</title>
        <authorList>
            <person name="Kawai M."/>
            <person name="Futagami T."/>
            <person name="Toyoda A."/>
            <person name="Takaki Y."/>
            <person name="Nishi S."/>
            <person name="Hori S."/>
            <person name="Arai W."/>
            <person name="Tsubouchi T."/>
            <person name="Morono Y."/>
            <person name="Uchiyama I."/>
            <person name="Ito T."/>
            <person name="Fujiyama A."/>
            <person name="Inagaki F."/>
            <person name="Takami H."/>
        </authorList>
    </citation>
    <scope>NUCLEOTIDE SEQUENCE</scope>
    <source>
        <strain evidence="1">Expedition CK06-06</strain>
    </source>
</reference>
<dbReference type="AlphaFoldDB" id="X1LXI7"/>
<protein>
    <submittedName>
        <fullName evidence="1">Uncharacterized protein</fullName>
    </submittedName>
</protein>
<feature type="non-terminal residue" evidence="1">
    <location>
        <position position="1"/>
    </location>
</feature>
<proteinExistence type="predicted"/>
<name>X1LXI7_9ZZZZ</name>
<gene>
    <name evidence="1" type="ORF">S06H3_29816</name>
</gene>
<sequence>FVQGYNPGDKNIIPALSKFCDSLLEMYAETHNGNIPKGLSYLLPRPVNK</sequence>
<comment type="caution">
    <text evidence="1">The sequence shown here is derived from an EMBL/GenBank/DDBJ whole genome shotgun (WGS) entry which is preliminary data.</text>
</comment>
<organism evidence="1">
    <name type="scientific">marine sediment metagenome</name>
    <dbReference type="NCBI Taxonomy" id="412755"/>
    <lineage>
        <taxon>unclassified sequences</taxon>
        <taxon>metagenomes</taxon>
        <taxon>ecological metagenomes</taxon>
    </lineage>
</organism>
<evidence type="ECO:0000313" key="1">
    <source>
        <dbReference type="EMBL" id="GAI24097.1"/>
    </source>
</evidence>